<accession>A0A1C2DFL8</accession>
<dbReference type="PANTHER" id="PTHR19288:SF90">
    <property type="entry name" value="OS08G0542600 PROTEIN"/>
    <property type="match status" value="1"/>
</dbReference>
<dbReference type="InterPro" id="IPR006357">
    <property type="entry name" value="HAD-SF_hydro_IIA"/>
</dbReference>
<dbReference type="OrthoDB" id="9791073at2"/>
<dbReference type="STRING" id="1566387.QV13_29360"/>
<evidence type="ECO:0000313" key="1">
    <source>
        <dbReference type="EMBL" id="OCX13569.1"/>
    </source>
</evidence>
<dbReference type="InterPro" id="IPR036412">
    <property type="entry name" value="HAD-like_sf"/>
</dbReference>
<gene>
    <name evidence="1" type="ORF">QV13_29360</name>
</gene>
<dbReference type="GO" id="GO:0016791">
    <property type="term" value="F:phosphatase activity"/>
    <property type="evidence" value="ECO:0007669"/>
    <property type="project" value="TreeGrafter"/>
</dbReference>
<reference evidence="1 2" key="1">
    <citation type="submission" date="2016-08" db="EMBL/GenBank/DDBJ databases">
        <title>Whole genome sequence of Mesorhizobium sp. strain UASWS1009 isolated from industrial sewage.</title>
        <authorList>
            <person name="Crovadore J."/>
            <person name="Calmin G."/>
            <person name="Chablais R."/>
            <person name="Cochard B."/>
            <person name="Lefort F."/>
        </authorList>
    </citation>
    <scope>NUCLEOTIDE SEQUENCE [LARGE SCALE GENOMIC DNA]</scope>
    <source>
        <strain evidence="1 2">UASWS1009</strain>
    </source>
</reference>
<evidence type="ECO:0000313" key="2">
    <source>
        <dbReference type="Proteomes" id="UP000094412"/>
    </source>
</evidence>
<keyword evidence="2" id="KW-1185">Reference proteome</keyword>
<proteinExistence type="predicted"/>
<dbReference type="Pfam" id="PF13344">
    <property type="entry name" value="Hydrolase_6"/>
    <property type="match status" value="1"/>
</dbReference>
<keyword evidence="1" id="KW-0378">Hydrolase</keyword>
<dbReference type="NCBIfam" id="TIGR01459">
    <property type="entry name" value="HAD-SF-IIA-hyp4"/>
    <property type="match status" value="1"/>
</dbReference>
<dbReference type="Proteomes" id="UP000094412">
    <property type="component" value="Unassembled WGS sequence"/>
</dbReference>
<sequence>MKTALPLVDFAELADRYDVFFLDQFGVLRDDVQPYPGAAEALLALKERGKIVVILSNSGRSSDFNAKRFVKLGFDASSFDHFITSGEVAFSILAEAMARGAIRRSFVISSDGDDEVSQRLGLEATDVAGDADVVVISGSQAERISLDRYRDMLRPAARRGVPCYCTNPDLYKLVQGGQAPGAGMIANLYEELGGKVVRIGKPYPEIYAFALSKVEGHGKVVCVGDSLDHDIAGAAGAGLDSVLVLTGLQQGTTGETIAVTSAALGVRPTFLMHRFAK</sequence>
<dbReference type="NCBIfam" id="TIGR01460">
    <property type="entry name" value="HAD-SF-IIA"/>
    <property type="match status" value="1"/>
</dbReference>
<dbReference type="AlphaFoldDB" id="A0A1C2DFL8"/>
<name>A0A1C2DFL8_9HYPH</name>
<organism evidence="1 2">
    <name type="scientific">Mesorhizobium hungaricum</name>
    <dbReference type="NCBI Taxonomy" id="1566387"/>
    <lineage>
        <taxon>Bacteria</taxon>
        <taxon>Pseudomonadati</taxon>
        <taxon>Pseudomonadota</taxon>
        <taxon>Alphaproteobacteria</taxon>
        <taxon>Hyphomicrobiales</taxon>
        <taxon>Phyllobacteriaceae</taxon>
        <taxon>Mesorhizobium</taxon>
    </lineage>
</organism>
<dbReference type="SUPFAM" id="SSF56784">
    <property type="entry name" value="HAD-like"/>
    <property type="match status" value="1"/>
</dbReference>
<dbReference type="Pfam" id="PF13242">
    <property type="entry name" value="Hydrolase_like"/>
    <property type="match status" value="1"/>
</dbReference>
<dbReference type="InterPro" id="IPR023214">
    <property type="entry name" value="HAD_sf"/>
</dbReference>
<dbReference type="EMBL" id="MDEO01000036">
    <property type="protein sequence ID" value="OCX13569.1"/>
    <property type="molecule type" value="Genomic_DNA"/>
</dbReference>
<dbReference type="PANTHER" id="PTHR19288">
    <property type="entry name" value="4-NITROPHENYLPHOSPHATASE-RELATED"/>
    <property type="match status" value="1"/>
</dbReference>
<dbReference type="InterPro" id="IPR006356">
    <property type="entry name" value="HAD-SF_hydro_IIA_hyp3"/>
</dbReference>
<dbReference type="GO" id="GO:0005737">
    <property type="term" value="C:cytoplasm"/>
    <property type="evidence" value="ECO:0007669"/>
    <property type="project" value="TreeGrafter"/>
</dbReference>
<protein>
    <submittedName>
        <fullName evidence="1">HAD family hydrolase</fullName>
    </submittedName>
</protein>
<dbReference type="RefSeq" id="WP_024922733.1">
    <property type="nucleotide sequence ID" value="NZ_MDEO01000036.1"/>
</dbReference>
<comment type="caution">
    <text evidence="1">The sequence shown here is derived from an EMBL/GenBank/DDBJ whole genome shotgun (WGS) entry which is preliminary data.</text>
</comment>
<dbReference type="Gene3D" id="3.40.50.1000">
    <property type="entry name" value="HAD superfamily/HAD-like"/>
    <property type="match status" value="2"/>
</dbReference>